<name>A0A1I7UDZ5_9PELO</name>
<dbReference type="Pfam" id="PF01827">
    <property type="entry name" value="FTH"/>
    <property type="match status" value="1"/>
</dbReference>
<evidence type="ECO:0000313" key="2">
    <source>
        <dbReference type="Proteomes" id="UP000095282"/>
    </source>
</evidence>
<reference evidence="3" key="1">
    <citation type="submission" date="2016-11" db="UniProtKB">
        <authorList>
            <consortium name="WormBaseParasite"/>
        </authorList>
    </citation>
    <scope>IDENTIFICATION</scope>
</reference>
<feature type="domain" description="DUF38" evidence="1">
    <location>
        <begin position="3"/>
        <end position="123"/>
    </location>
</feature>
<keyword evidence="2" id="KW-1185">Reference proteome</keyword>
<dbReference type="PANTHER" id="PTHR23015:SF25">
    <property type="entry name" value="DUF38 DOMAIN-CONTAINING PROTEIN-RELATED"/>
    <property type="match status" value="1"/>
</dbReference>
<proteinExistence type="predicted"/>
<dbReference type="AlphaFoldDB" id="A0A1I7UDZ5"/>
<dbReference type="PANTHER" id="PTHR23015">
    <property type="entry name" value="UNCHARACTERIZED C.ELEGANS PROTEIN"/>
    <property type="match status" value="1"/>
</dbReference>
<sequence length="187" mass="21808">MLELIGNVLKTIEISVQWLEMKVDNENDIMNILPHLTVDYIRINSKSLLNLSNLAKLDQWRKAAELEVKGCTIMNSIQELNLHNFQKITITVNSISTNDFIFLKEIATKSVADIYFNIYFNHSSIDDSLYTSLPLYDRIAGIKCTWYFPTSNPEKFLEIIFYYVSELVRFAPIHRHSVPDYILNRLI</sequence>
<evidence type="ECO:0000259" key="1">
    <source>
        <dbReference type="Pfam" id="PF01827"/>
    </source>
</evidence>
<evidence type="ECO:0000313" key="3">
    <source>
        <dbReference type="WBParaSite" id="Csp11.Scaffold629.g8365.t1"/>
    </source>
</evidence>
<dbReference type="Proteomes" id="UP000095282">
    <property type="component" value="Unplaced"/>
</dbReference>
<organism evidence="2 3">
    <name type="scientific">Caenorhabditis tropicalis</name>
    <dbReference type="NCBI Taxonomy" id="1561998"/>
    <lineage>
        <taxon>Eukaryota</taxon>
        <taxon>Metazoa</taxon>
        <taxon>Ecdysozoa</taxon>
        <taxon>Nematoda</taxon>
        <taxon>Chromadorea</taxon>
        <taxon>Rhabditida</taxon>
        <taxon>Rhabditina</taxon>
        <taxon>Rhabditomorpha</taxon>
        <taxon>Rhabditoidea</taxon>
        <taxon>Rhabditidae</taxon>
        <taxon>Peloderinae</taxon>
        <taxon>Caenorhabditis</taxon>
    </lineage>
</organism>
<protein>
    <submittedName>
        <fullName evidence="3">FTH domain-containing protein</fullName>
    </submittedName>
</protein>
<dbReference type="InterPro" id="IPR002900">
    <property type="entry name" value="DUF38/FTH_CAE_spp"/>
</dbReference>
<accession>A0A1I7UDZ5</accession>
<dbReference type="WBParaSite" id="Csp11.Scaffold629.g8365.t1">
    <property type="protein sequence ID" value="Csp11.Scaffold629.g8365.t1"/>
    <property type="gene ID" value="Csp11.Scaffold629.g8365"/>
</dbReference>
<dbReference type="GO" id="GO:0045087">
    <property type="term" value="P:innate immune response"/>
    <property type="evidence" value="ECO:0007669"/>
    <property type="project" value="TreeGrafter"/>
</dbReference>
<dbReference type="InterPro" id="IPR040161">
    <property type="entry name" value="FB224"/>
</dbReference>